<comment type="catalytic activity">
    <reaction evidence="1">
        <text>a uridine in RNA = a pseudouridine in RNA</text>
        <dbReference type="Rhea" id="RHEA:48348"/>
        <dbReference type="Rhea" id="RHEA-COMP:12068"/>
        <dbReference type="Rhea" id="RHEA-COMP:12069"/>
        <dbReference type="ChEBI" id="CHEBI:65314"/>
        <dbReference type="ChEBI" id="CHEBI:65315"/>
    </reaction>
</comment>
<dbReference type="InterPro" id="IPR050188">
    <property type="entry name" value="RluA_PseudoU_synthase"/>
</dbReference>
<accession>D7W9C4</accession>
<evidence type="ECO:0000259" key="5">
    <source>
        <dbReference type="Pfam" id="PF00849"/>
    </source>
</evidence>
<dbReference type="Gene3D" id="3.30.2350.10">
    <property type="entry name" value="Pseudouridine synthase"/>
    <property type="match status" value="1"/>
</dbReference>
<dbReference type="GO" id="GO:0009982">
    <property type="term" value="F:pseudouridine synthase activity"/>
    <property type="evidence" value="ECO:0007669"/>
    <property type="project" value="InterPro"/>
</dbReference>
<proteinExistence type="predicted"/>
<keyword evidence="6" id="KW-0413">Isomerase</keyword>
<dbReference type="PANTHER" id="PTHR21600:SF84">
    <property type="entry name" value="PSEUDOURIDINE SYNTHASE RSUA_RLUA-LIKE DOMAIN-CONTAINING PROTEIN"/>
    <property type="match status" value="1"/>
</dbReference>
<evidence type="ECO:0000313" key="7">
    <source>
        <dbReference type="Proteomes" id="UP000004208"/>
    </source>
</evidence>
<dbReference type="InterPro" id="IPR006145">
    <property type="entry name" value="PsdUridine_synth_RsuA/RluA"/>
</dbReference>
<organism evidence="6 7">
    <name type="scientific">Corynebacterium genitalium ATCC 33030</name>
    <dbReference type="NCBI Taxonomy" id="585529"/>
    <lineage>
        <taxon>Bacteria</taxon>
        <taxon>Bacillati</taxon>
        <taxon>Actinomycetota</taxon>
        <taxon>Actinomycetes</taxon>
        <taxon>Mycobacteriales</taxon>
        <taxon>Corynebacteriaceae</taxon>
        <taxon>Corynebacterium</taxon>
    </lineage>
</organism>
<name>D7W9C4_9CORY</name>
<dbReference type="SUPFAM" id="SSF55120">
    <property type="entry name" value="Pseudouridine synthase"/>
    <property type="match status" value="1"/>
</dbReference>
<sequence length="339" mass="36983">MGNKLVHVTEVGKRNRKPLPPRDGLGATRARVPDGEPWVARDFIWHLVSTQRHRHPLDDESAVTSRFTAGEVVLIDGTPLTPGDLVRPGTDVFFYRRPAPEPRVPFEVTVVYEDDAIMVVNKPPFLATMPRASHITESATVRLRRSTGNEELTPAHRLDRMTSGLLLFTKKASVRGAYQQLFASRAVAKLYEAVADDIGPSLPARPSANSPLVWEHHIVKREGELASSITVDAIPNSLTYVTDITPLQGGAARYLLQPVTGRTHQLRVQMHAAGAPIHGDPVYPELLPASAEDFTNPMLLTAVGLAFTDPLTGVKRTFSAPGFSGQAIPGLKQKGRANK</sequence>
<dbReference type="InterPro" id="IPR006224">
    <property type="entry name" value="PsdUridine_synth_RluA-like_CS"/>
</dbReference>
<protein>
    <recommendedName>
        <fullName evidence="2">RNA pseudouridylate synthase</fullName>
    </recommendedName>
    <alternativeName>
        <fullName evidence="3">RNA-uridine isomerase</fullName>
    </alternativeName>
</protein>
<comment type="caution">
    <text evidence="6">The sequence shown here is derived from an EMBL/GenBank/DDBJ whole genome shotgun (WGS) entry which is preliminary data.</text>
</comment>
<feature type="region of interest" description="Disordered" evidence="4">
    <location>
        <begin position="1"/>
        <end position="30"/>
    </location>
</feature>
<dbReference type="Proteomes" id="UP000004208">
    <property type="component" value="Unassembled WGS sequence"/>
</dbReference>
<dbReference type="HOGENOM" id="CLU_016902_0_0_11"/>
<dbReference type="Pfam" id="PF00849">
    <property type="entry name" value="PseudoU_synth_2"/>
    <property type="match status" value="1"/>
</dbReference>
<feature type="domain" description="Pseudouridine synthase RsuA/RluA-like" evidence="5">
    <location>
        <begin position="117"/>
        <end position="272"/>
    </location>
</feature>
<dbReference type="PANTHER" id="PTHR21600">
    <property type="entry name" value="MITOCHONDRIAL RNA PSEUDOURIDINE SYNTHASE"/>
    <property type="match status" value="1"/>
</dbReference>
<gene>
    <name evidence="6" type="ORF">HMPREF0291_10662</name>
</gene>
<evidence type="ECO:0000256" key="4">
    <source>
        <dbReference type="SAM" id="MobiDB-lite"/>
    </source>
</evidence>
<evidence type="ECO:0000256" key="3">
    <source>
        <dbReference type="ARBA" id="ARBA00033164"/>
    </source>
</evidence>
<reference evidence="6" key="1">
    <citation type="submission" date="2010-06" db="EMBL/GenBank/DDBJ databases">
        <authorList>
            <person name="Muzny D."/>
            <person name="Qin X."/>
            <person name="Buhay C."/>
            <person name="Dugan-Rocha S."/>
            <person name="Ding Y."/>
            <person name="Chen G."/>
            <person name="Hawes A."/>
            <person name="Holder M."/>
            <person name="Jhangiani S."/>
            <person name="Johnson A."/>
            <person name="Khan Z."/>
            <person name="Li Z."/>
            <person name="Liu W."/>
            <person name="Liu X."/>
            <person name="Perez L."/>
            <person name="Shen H."/>
            <person name="Wang Q."/>
            <person name="Watt J."/>
            <person name="Xi L."/>
            <person name="Xin Y."/>
            <person name="Zhou J."/>
            <person name="Deng J."/>
            <person name="Jiang H."/>
            <person name="Liu Y."/>
            <person name="Qu J."/>
            <person name="Song X.-Z."/>
            <person name="Zhang L."/>
            <person name="Villasana D."/>
            <person name="Johnson A."/>
            <person name="Liu J."/>
            <person name="Liyanage D."/>
            <person name="Lorensuhewa L."/>
            <person name="Robinson T."/>
            <person name="Song A."/>
            <person name="Song B.-B."/>
            <person name="Dinh H."/>
            <person name="Thornton R."/>
            <person name="Coyle M."/>
            <person name="Francisco L."/>
            <person name="Jackson L."/>
            <person name="Javaid M."/>
            <person name="Korchina V."/>
            <person name="Kovar C."/>
            <person name="Mata R."/>
            <person name="Mathew T."/>
            <person name="Ngo R."/>
            <person name="Nguyen L."/>
            <person name="Nguyen N."/>
            <person name="Okwuonu G."/>
            <person name="Ongeri F."/>
            <person name="Pham C."/>
            <person name="Simmons D."/>
            <person name="Wilczek-Boney K."/>
            <person name="Hale W."/>
            <person name="Jakkamsetti A."/>
            <person name="Pham P."/>
            <person name="Ruth R."/>
            <person name="San Lucas F."/>
            <person name="Warren J."/>
            <person name="Zhang J."/>
            <person name="Zhao Z."/>
            <person name="Zhou C."/>
            <person name="Zhu D."/>
            <person name="Lee S."/>
            <person name="Bess C."/>
            <person name="Blankenburg K."/>
            <person name="Forbes L."/>
            <person name="Fu Q."/>
            <person name="Gubbala S."/>
            <person name="Hirani K."/>
            <person name="Jayaseelan J.C."/>
            <person name="Lara F."/>
            <person name="Munidasa M."/>
            <person name="Palculict T."/>
            <person name="Patil S."/>
            <person name="Pu L.-L."/>
            <person name="Saada N."/>
            <person name="Tang L."/>
            <person name="Weissenberger G."/>
            <person name="Zhu Y."/>
            <person name="Hemphill L."/>
            <person name="Shang Y."/>
            <person name="Youmans B."/>
            <person name="Ayvaz T."/>
            <person name="Ross M."/>
            <person name="Santibanez J."/>
            <person name="Aqrawi P."/>
            <person name="Gross S."/>
            <person name="Joshi V."/>
            <person name="Fowler G."/>
            <person name="Nazareth L."/>
            <person name="Reid J."/>
            <person name="Worley K."/>
            <person name="Petrosino J."/>
            <person name="Highlander S."/>
            <person name="Gibbs R."/>
        </authorList>
    </citation>
    <scope>NUCLEOTIDE SEQUENCE [LARGE SCALE GENOMIC DNA]</scope>
    <source>
        <strain evidence="6">ATCC 33030</strain>
    </source>
</reference>
<dbReference type="EMBL" id="ACLJ02000001">
    <property type="protein sequence ID" value="EFK55404.1"/>
    <property type="molecule type" value="Genomic_DNA"/>
</dbReference>
<dbReference type="GO" id="GO:0140098">
    <property type="term" value="F:catalytic activity, acting on RNA"/>
    <property type="evidence" value="ECO:0007669"/>
    <property type="project" value="UniProtKB-ARBA"/>
</dbReference>
<dbReference type="InterPro" id="IPR020103">
    <property type="entry name" value="PsdUridine_synth_cat_dom_sf"/>
</dbReference>
<dbReference type="PROSITE" id="PS01129">
    <property type="entry name" value="PSI_RLU"/>
    <property type="match status" value="1"/>
</dbReference>
<dbReference type="STRING" id="585529.HMPREF0291_10662"/>
<dbReference type="GO" id="GO:0003723">
    <property type="term" value="F:RNA binding"/>
    <property type="evidence" value="ECO:0007669"/>
    <property type="project" value="InterPro"/>
</dbReference>
<evidence type="ECO:0000256" key="2">
    <source>
        <dbReference type="ARBA" id="ARBA00031870"/>
    </source>
</evidence>
<dbReference type="GO" id="GO:0000455">
    <property type="term" value="P:enzyme-directed rRNA pseudouridine synthesis"/>
    <property type="evidence" value="ECO:0007669"/>
    <property type="project" value="TreeGrafter"/>
</dbReference>
<keyword evidence="7" id="KW-1185">Reference proteome</keyword>
<dbReference type="eggNOG" id="COG0564">
    <property type="taxonomic scope" value="Bacteria"/>
</dbReference>
<dbReference type="AlphaFoldDB" id="D7W9C4"/>
<evidence type="ECO:0000313" key="6">
    <source>
        <dbReference type="EMBL" id="EFK55404.1"/>
    </source>
</evidence>
<evidence type="ECO:0000256" key="1">
    <source>
        <dbReference type="ARBA" id="ARBA00000073"/>
    </source>
</evidence>